<gene>
    <name evidence="7" type="ORF">DGYR_LOCUS4765</name>
</gene>
<evidence type="ECO:0000256" key="4">
    <source>
        <dbReference type="ARBA" id="ARBA00022490"/>
    </source>
</evidence>
<organism evidence="7 8">
    <name type="scientific">Dimorphilus gyrociliatus</name>
    <dbReference type="NCBI Taxonomy" id="2664684"/>
    <lineage>
        <taxon>Eukaryota</taxon>
        <taxon>Metazoa</taxon>
        <taxon>Spiralia</taxon>
        <taxon>Lophotrochozoa</taxon>
        <taxon>Annelida</taxon>
        <taxon>Polychaeta</taxon>
        <taxon>Polychaeta incertae sedis</taxon>
        <taxon>Dinophilidae</taxon>
        <taxon>Dimorphilus</taxon>
    </lineage>
</organism>
<dbReference type="InterPro" id="IPR036866">
    <property type="entry name" value="RibonucZ/Hydroxyglut_hydro"/>
</dbReference>
<keyword evidence="5" id="KW-0539">Nucleus</keyword>
<protein>
    <submittedName>
        <fullName evidence="7">DgyrCDS5036</fullName>
    </submittedName>
</protein>
<keyword evidence="8" id="KW-1185">Reference proteome</keyword>
<sequence length="650" mass="73267">MKLYCLSGEPNKPCFILRFKGTSVMLDCTLDMCSTLNFLPLPVVPSPTNIETKPWIPTFTAARLEDEIKEVQDKLYVNSEPEFYLPELAMIDLSEIDVILISNLHNMLALPYITEYTSFTGKILATEPTVQMASMYMYEMIEYLRRMPKLNNATRWKQTKVQCNLPPPLRDAIEPLKWRKLYNRHDVQSCLSKVSNVSYNESQNIFGTLKVTAASSGFRIGSCNWLIETHQEKISYISGSSTLITHPKSLDSESIKRSDVLILSTLSHAPNESHPDTMMGEFCVIAAQTIKSGGNVLVPCYPSGVTYDLIECLSNHFDNIGQSTIPFYFISPVAHNSLSYSNIFAEWLSGKKQNRVYMPEAPFPHAKLTKTGRLKTFKSIEDGFQLEMKNPCVVFTGHPSLRFGDVVHFIEMWGQSQINTMLITVPDFPYLDAIAPFQPLAMKVAHRPIDTGVTLEQADKMIIESQAANVITTESCLSPENPLHSDVPITKYKRGDVISVPIKRQFELIGVDSEIANNIHLREILPGTVMGFVSGHLVTQDNKHILRRFPSQKATIKKRKLEMTNKESVCPIGQLNVPDFTHELKKLGITDIKVEHKGDSETVLVHLNEDDAIIRVEPNSTFVICQGSERVRSKIREALLYCLETVGCNR</sequence>
<dbReference type="PANTHER" id="PTHR46094:SF1">
    <property type="entry name" value="INTEGRATOR COMPLEX SUBUNIT 9"/>
    <property type="match status" value="1"/>
</dbReference>
<dbReference type="Proteomes" id="UP000549394">
    <property type="component" value="Unassembled WGS sequence"/>
</dbReference>
<keyword evidence="4" id="KW-0963">Cytoplasm</keyword>
<evidence type="ECO:0000256" key="3">
    <source>
        <dbReference type="ARBA" id="ARBA00006861"/>
    </source>
</evidence>
<evidence type="ECO:0000256" key="2">
    <source>
        <dbReference type="ARBA" id="ARBA00004496"/>
    </source>
</evidence>
<dbReference type="GO" id="GO:0032039">
    <property type="term" value="C:integrator complex"/>
    <property type="evidence" value="ECO:0007669"/>
    <property type="project" value="InterPro"/>
</dbReference>
<reference evidence="7 8" key="1">
    <citation type="submission" date="2020-08" db="EMBL/GenBank/DDBJ databases">
        <authorList>
            <person name="Hejnol A."/>
        </authorList>
    </citation>
    <scope>NUCLEOTIDE SEQUENCE [LARGE SCALE GENOMIC DNA]</scope>
</reference>
<name>A0A7I8VIK5_9ANNE</name>
<evidence type="ECO:0000256" key="5">
    <source>
        <dbReference type="ARBA" id="ARBA00023242"/>
    </source>
</evidence>
<comment type="caution">
    <text evidence="7">The sequence shown here is derived from an EMBL/GenBank/DDBJ whole genome shotgun (WGS) entry which is preliminary data.</text>
</comment>
<dbReference type="GO" id="GO:0005737">
    <property type="term" value="C:cytoplasm"/>
    <property type="evidence" value="ECO:0007669"/>
    <property type="project" value="UniProtKB-SubCell"/>
</dbReference>
<dbReference type="EMBL" id="CAJFCJ010000006">
    <property type="protein sequence ID" value="CAD5116110.1"/>
    <property type="molecule type" value="Genomic_DNA"/>
</dbReference>
<accession>A0A7I8VIK5</accession>
<dbReference type="OrthoDB" id="5600060at2759"/>
<dbReference type="InterPro" id="IPR001279">
    <property type="entry name" value="Metallo-B-lactamas"/>
</dbReference>
<dbReference type="GO" id="GO:0034472">
    <property type="term" value="P:snRNA 3'-end processing"/>
    <property type="evidence" value="ECO:0007669"/>
    <property type="project" value="TreeGrafter"/>
</dbReference>
<dbReference type="AlphaFoldDB" id="A0A7I8VIK5"/>
<evidence type="ECO:0000313" key="8">
    <source>
        <dbReference type="Proteomes" id="UP000549394"/>
    </source>
</evidence>
<dbReference type="Pfam" id="PF16661">
    <property type="entry name" value="Lactamase_B_6"/>
    <property type="match status" value="1"/>
</dbReference>
<comment type="similarity">
    <text evidence="3">Belongs to the metallo-beta-lactamase superfamily. RNA-metabolizing metallo-beta-lactamase-like family. INTS9 subfamily.</text>
</comment>
<dbReference type="PANTHER" id="PTHR46094">
    <property type="entry name" value="INTEGRATOR COMPLEX SUBUNIT 9"/>
    <property type="match status" value="1"/>
</dbReference>
<evidence type="ECO:0000256" key="1">
    <source>
        <dbReference type="ARBA" id="ARBA00004123"/>
    </source>
</evidence>
<dbReference type="Gene3D" id="3.60.15.10">
    <property type="entry name" value="Ribonuclease Z/Hydroxyacylglutathione hydrolase-like"/>
    <property type="match status" value="1"/>
</dbReference>
<dbReference type="Pfam" id="PF10996">
    <property type="entry name" value="Beta-Casp"/>
    <property type="match status" value="1"/>
</dbReference>
<dbReference type="SMART" id="SM01027">
    <property type="entry name" value="Beta-Casp"/>
    <property type="match status" value="1"/>
</dbReference>
<comment type="subcellular location">
    <subcellularLocation>
        <location evidence="2">Cytoplasm</location>
    </subcellularLocation>
    <subcellularLocation>
        <location evidence="1">Nucleus</location>
    </subcellularLocation>
</comment>
<dbReference type="InterPro" id="IPR027074">
    <property type="entry name" value="Integrator_9su"/>
</dbReference>
<dbReference type="InterPro" id="IPR022712">
    <property type="entry name" value="Beta_Casp"/>
</dbReference>
<dbReference type="InterPro" id="IPR048660">
    <property type="entry name" value="IntS9-like_C"/>
</dbReference>
<dbReference type="SUPFAM" id="SSF56281">
    <property type="entry name" value="Metallo-hydrolase/oxidoreductase"/>
    <property type="match status" value="1"/>
</dbReference>
<feature type="domain" description="Beta-Casp" evidence="6">
    <location>
        <begin position="306"/>
        <end position="434"/>
    </location>
</feature>
<evidence type="ECO:0000259" key="6">
    <source>
        <dbReference type="SMART" id="SM01027"/>
    </source>
</evidence>
<proteinExistence type="inferred from homology"/>
<evidence type="ECO:0000313" key="7">
    <source>
        <dbReference type="EMBL" id="CAD5116110.1"/>
    </source>
</evidence>
<dbReference type="Pfam" id="PF21382">
    <property type="entry name" value="IntS9_C"/>
    <property type="match status" value="1"/>
</dbReference>